<accession>A0A1S1HNH3</accession>
<keyword evidence="2" id="KW-1185">Reference proteome</keyword>
<evidence type="ECO:0000313" key="1">
    <source>
        <dbReference type="EMBL" id="OHT23382.1"/>
    </source>
</evidence>
<reference evidence="1 2" key="1">
    <citation type="submission" date="2016-03" db="EMBL/GenBank/DDBJ databases">
        <title>Genome sequence of Providencia stuartii strain, isolated from the salivary glands of larval Lucilia sericata.</title>
        <authorList>
            <person name="Yuan Y."/>
            <person name="Zhang Y."/>
            <person name="Fu S."/>
            <person name="Crippen T.L."/>
            <person name="Visi D."/>
            <person name="Benbow M.E."/>
            <person name="Allen M."/>
            <person name="Tomberlin J.K."/>
            <person name="Sze S.-H."/>
            <person name="Tarone A.M."/>
        </authorList>
    </citation>
    <scope>NUCLEOTIDE SEQUENCE [LARGE SCALE GENOMIC DNA]</scope>
    <source>
        <strain evidence="1 2">Crippen</strain>
    </source>
</reference>
<dbReference type="AlphaFoldDB" id="A0A1S1HNH3"/>
<evidence type="ECO:0000313" key="2">
    <source>
        <dbReference type="Proteomes" id="UP000179588"/>
    </source>
</evidence>
<sequence length="255" mass="29802">MDIKNSQLEKLCDNFINDFSRYFDWNEIDLSFSYIDIKRKEVNFVSSNYDALLMYWDDDLDLNVKERLNCGIQYWNDYSGAFSEMLKKVDKNKLKIDFVSKNSSGFEITSINTKRNLLISDIEDIFRCRPVISDYAYQVWKKNPDIALPMRADIPLPTNNFDSKRDEQLINHQYMRFGDIRFTAKEMLTIKMLLSHCRVKEISYIQGCSEMSEHKRIQNIKDKLGCPHASPSGLFKALKDHGVTLACLDTLVNLT</sequence>
<gene>
    <name evidence="1" type="ORF">A3Q29_20935</name>
</gene>
<dbReference type="Proteomes" id="UP000179588">
    <property type="component" value="Unassembled WGS sequence"/>
</dbReference>
<proteinExistence type="predicted"/>
<protein>
    <submittedName>
        <fullName evidence="1">Uncharacterized protein</fullName>
    </submittedName>
</protein>
<dbReference type="EMBL" id="LVIE01000181">
    <property type="protein sequence ID" value="OHT23382.1"/>
    <property type="molecule type" value="Genomic_DNA"/>
</dbReference>
<name>A0A1S1HNH3_PROST</name>
<comment type="caution">
    <text evidence="1">The sequence shown here is derived from an EMBL/GenBank/DDBJ whole genome shotgun (WGS) entry which is preliminary data.</text>
</comment>
<organism evidence="1 2">
    <name type="scientific">Providencia stuartii</name>
    <dbReference type="NCBI Taxonomy" id="588"/>
    <lineage>
        <taxon>Bacteria</taxon>
        <taxon>Pseudomonadati</taxon>
        <taxon>Pseudomonadota</taxon>
        <taxon>Gammaproteobacteria</taxon>
        <taxon>Enterobacterales</taxon>
        <taxon>Morganellaceae</taxon>
        <taxon>Providencia</taxon>
    </lineage>
</organism>